<evidence type="ECO:0000256" key="4">
    <source>
        <dbReference type="ARBA" id="ARBA00021096"/>
    </source>
</evidence>
<evidence type="ECO:0000259" key="19">
    <source>
        <dbReference type="Pfam" id="PF00662"/>
    </source>
</evidence>
<dbReference type="Pfam" id="PF00361">
    <property type="entry name" value="Proton_antipo_M"/>
    <property type="match status" value="1"/>
</dbReference>
<feature type="transmembrane region" description="Helical" evidence="17">
    <location>
        <begin position="528"/>
        <end position="547"/>
    </location>
</feature>
<feature type="transmembrane region" description="Helical" evidence="17">
    <location>
        <begin position="214"/>
        <end position="237"/>
    </location>
</feature>
<dbReference type="InterPro" id="IPR003945">
    <property type="entry name" value="NU5C-like"/>
</dbReference>
<dbReference type="GO" id="GO:0003954">
    <property type="term" value="F:NADH dehydrogenase activity"/>
    <property type="evidence" value="ECO:0007669"/>
    <property type="project" value="TreeGrafter"/>
</dbReference>
<feature type="transmembrane region" description="Helical" evidence="17">
    <location>
        <begin position="427"/>
        <end position="448"/>
    </location>
</feature>
<keyword evidence="15 17" id="KW-0472">Membrane</keyword>
<evidence type="ECO:0000256" key="14">
    <source>
        <dbReference type="ARBA" id="ARBA00023128"/>
    </source>
</evidence>
<dbReference type="EC" id="7.1.1.2" evidence="3 17"/>
<dbReference type="InterPro" id="IPR001750">
    <property type="entry name" value="ND/Mrp_TM"/>
</dbReference>
<gene>
    <name evidence="21" type="primary">nad5</name>
</gene>
<keyword evidence="13 17" id="KW-0830">Ubiquinone</keyword>
<keyword evidence="7 17" id="KW-0812">Transmembrane</keyword>
<evidence type="ECO:0000256" key="8">
    <source>
        <dbReference type="ARBA" id="ARBA00022792"/>
    </source>
</evidence>
<feature type="transmembrane region" description="Helical" evidence="17">
    <location>
        <begin position="460"/>
        <end position="480"/>
    </location>
</feature>
<feature type="transmembrane region" description="Helical" evidence="17">
    <location>
        <begin position="190"/>
        <end position="208"/>
    </location>
</feature>
<dbReference type="PRINTS" id="PR01435">
    <property type="entry name" value="NPOXDRDTASE5"/>
</dbReference>
<evidence type="ECO:0000256" key="17">
    <source>
        <dbReference type="RuleBase" id="RU003404"/>
    </source>
</evidence>
<dbReference type="EMBL" id="KY224540">
    <property type="protein sequence ID" value="AQP28268.1"/>
    <property type="molecule type" value="Genomic_DNA"/>
</dbReference>
<evidence type="ECO:0000259" key="20">
    <source>
        <dbReference type="Pfam" id="PF06455"/>
    </source>
</evidence>
<proteinExistence type="inferred from homology"/>
<reference evidence="21" key="1">
    <citation type="journal article" date="2016" name="Mol. Biol. Evol.">
        <title>Mitochondrial Phylogenomics Resolves the Global Spread of Higher Termites, Ecosystem Engineers of the Tropics.</title>
        <authorList>
            <person name="Bourguignon T."/>
            <person name="Lo N."/>
            <person name="Sobotnik J."/>
            <person name="Ho S.Y."/>
            <person name="Iqbal N."/>
            <person name="Coissac E."/>
            <person name="Lee M."/>
            <person name="Jendryka M.M."/>
            <person name="Sillam-Dusses D."/>
            <person name="Krizkova B."/>
            <person name="Roisin Y."/>
            <person name="Evans T.A."/>
        </authorList>
    </citation>
    <scope>NUCLEOTIDE SEQUENCE</scope>
    <source>
        <strain evidence="21">G13-65</strain>
    </source>
</reference>
<keyword evidence="12 17" id="KW-0520">NAD</keyword>
<keyword evidence="9" id="KW-1278">Translocase</keyword>
<feature type="transmembrane region" description="Helical" evidence="17">
    <location>
        <begin position="59"/>
        <end position="78"/>
    </location>
</feature>
<organism evidence="21">
    <name type="scientific">Anoplotermes group sp. Q TB-2017</name>
    <dbReference type="NCBI Taxonomy" id="1934630"/>
    <lineage>
        <taxon>Eukaryota</taxon>
        <taxon>Metazoa</taxon>
        <taxon>Ecdysozoa</taxon>
        <taxon>Arthropoda</taxon>
        <taxon>Hexapoda</taxon>
        <taxon>Insecta</taxon>
        <taxon>Pterygota</taxon>
        <taxon>Neoptera</taxon>
        <taxon>Polyneoptera</taxon>
        <taxon>Dictyoptera</taxon>
        <taxon>Blattodea</taxon>
        <taxon>Blattoidea</taxon>
        <taxon>Termitoidae</taxon>
        <taxon>Termitidae</taxon>
        <taxon>Apicotermitinae</taxon>
    </lineage>
</organism>
<evidence type="ECO:0000256" key="6">
    <source>
        <dbReference type="ARBA" id="ARBA00022660"/>
    </source>
</evidence>
<evidence type="ECO:0000256" key="12">
    <source>
        <dbReference type="ARBA" id="ARBA00023027"/>
    </source>
</evidence>
<evidence type="ECO:0000256" key="2">
    <source>
        <dbReference type="ARBA" id="ARBA00004448"/>
    </source>
</evidence>
<dbReference type="AlphaFoldDB" id="A0A1S5VQJ9"/>
<evidence type="ECO:0000313" key="21">
    <source>
        <dbReference type="EMBL" id="AQP28268.1"/>
    </source>
</evidence>
<keyword evidence="11 17" id="KW-1133">Transmembrane helix</keyword>
<keyword evidence="5 17" id="KW-0813">Transport</keyword>
<feature type="transmembrane region" description="Helical" evidence="17">
    <location>
        <begin position="124"/>
        <end position="144"/>
    </location>
</feature>
<feature type="transmembrane region" description="Helical" evidence="17">
    <location>
        <begin position="20"/>
        <end position="47"/>
    </location>
</feature>
<feature type="transmembrane region" description="Helical" evidence="17">
    <location>
        <begin position="84"/>
        <end position="103"/>
    </location>
</feature>
<keyword evidence="14 17" id="KW-0496">Mitochondrion</keyword>
<dbReference type="PRINTS" id="PR01434">
    <property type="entry name" value="NADHDHGNASE5"/>
</dbReference>
<evidence type="ECO:0000256" key="5">
    <source>
        <dbReference type="ARBA" id="ARBA00022448"/>
    </source>
</evidence>
<keyword evidence="10" id="KW-0249">Electron transport</keyword>
<evidence type="ECO:0000259" key="18">
    <source>
        <dbReference type="Pfam" id="PF00361"/>
    </source>
</evidence>
<dbReference type="Pfam" id="PF06455">
    <property type="entry name" value="NADH5_C"/>
    <property type="match status" value="1"/>
</dbReference>
<keyword evidence="6" id="KW-0679">Respiratory chain</keyword>
<dbReference type="GO" id="GO:0042773">
    <property type="term" value="P:ATP synthesis coupled electron transport"/>
    <property type="evidence" value="ECO:0007669"/>
    <property type="project" value="InterPro"/>
</dbReference>
<feature type="transmembrane region" description="Helical" evidence="17">
    <location>
        <begin position="156"/>
        <end position="178"/>
    </location>
</feature>
<dbReference type="Pfam" id="PF00662">
    <property type="entry name" value="Proton_antipo_N"/>
    <property type="match status" value="1"/>
</dbReference>
<feature type="domain" description="NADH dehydrogenase subunit 5 C-terminal" evidence="20">
    <location>
        <begin position="365"/>
        <end position="545"/>
    </location>
</feature>
<feature type="transmembrane region" description="Helical" evidence="17">
    <location>
        <begin position="306"/>
        <end position="330"/>
    </location>
</feature>
<comment type="catalytic activity">
    <reaction evidence="16 17">
        <text>a ubiquinone + NADH + 5 H(+)(in) = a ubiquinol + NAD(+) + 4 H(+)(out)</text>
        <dbReference type="Rhea" id="RHEA:29091"/>
        <dbReference type="Rhea" id="RHEA-COMP:9565"/>
        <dbReference type="Rhea" id="RHEA-COMP:9566"/>
        <dbReference type="ChEBI" id="CHEBI:15378"/>
        <dbReference type="ChEBI" id="CHEBI:16389"/>
        <dbReference type="ChEBI" id="CHEBI:17976"/>
        <dbReference type="ChEBI" id="CHEBI:57540"/>
        <dbReference type="ChEBI" id="CHEBI:57945"/>
        <dbReference type="EC" id="7.1.1.2"/>
    </reaction>
</comment>
<protein>
    <recommendedName>
        <fullName evidence="4 17">NADH-ubiquinone oxidoreductase chain 5</fullName>
        <ecNumber evidence="3 17">7.1.1.2</ecNumber>
    </recommendedName>
</protein>
<evidence type="ECO:0000256" key="15">
    <source>
        <dbReference type="ARBA" id="ARBA00023136"/>
    </source>
</evidence>
<sequence>MMGDLVYFIDWNIITMNGSSIIMTFLFDWISLLFMGFVFIISSLVILYSDDYMFGDLNIVRFIMLVLMFVVSMMFLIISPNVVSILLGWDGLGLVSYLLVIYYQNVKSYAAGMLTVLSNRIGDVALLMVIAWMLNFGSWSFIFYLDFLSGSVEMELISFLVVLAAMTKSAQIPFSSWLPAAMAAPTPVSALVHSSTLVTAGVYLLIRFSPSFSYWLNVFLLLISGLTMFMAGLGANFEYDLKKIIALSTLSQLGLMIMTISVGLSTLAFFHLLTHALFKALLFMCAGGVIHSMGDSQDIRFMGGMSVYMPFTSSCLMVANFALCGMPFLAGFYSKDFILEMFSMGYVNMFGFFLLFLSTGLTVCYSFRLFYFVMCGDFNFFSSCSVAETNYNMAVGMIGLLVMSVLGGSTLMWLIFPAPSMVCLPYYLSFLTLFVLFLGGWIGYEVAGFSFGDSLFSMRLYLISSFSGSMWFMPFFSTYGVSFLPLGVGYSSTSVFDSGWMEYFGGQGIYWLLFNLGSVNQWFQYNSLSVFLGFFVMWVVILLFILIH</sequence>
<keyword evidence="8" id="KW-0999">Mitochondrion inner membrane</keyword>
<evidence type="ECO:0000256" key="7">
    <source>
        <dbReference type="ARBA" id="ARBA00022692"/>
    </source>
</evidence>
<evidence type="ECO:0000256" key="16">
    <source>
        <dbReference type="ARBA" id="ARBA00049551"/>
    </source>
</evidence>
<feature type="transmembrane region" description="Helical" evidence="17">
    <location>
        <begin position="350"/>
        <end position="373"/>
    </location>
</feature>
<evidence type="ECO:0000256" key="1">
    <source>
        <dbReference type="ARBA" id="ARBA00003257"/>
    </source>
</evidence>
<feature type="transmembrane region" description="Helical" evidence="17">
    <location>
        <begin position="500"/>
        <end position="516"/>
    </location>
</feature>
<geneLocation type="mitochondrion" evidence="21"/>
<comment type="similarity">
    <text evidence="17">Belongs to the complex I subunit 5 family.</text>
</comment>
<dbReference type="PANTHER" id="PTHR42829:SF2">
    <property type="entry name" value="NADH-UBIQUINONE OXIDOREDUCTASE CHAIN 5"/>
    <property type="match status" value="1"/>
</dbReference>
<dbReference type="InterPro" id="IPR001516">
    <property type="entry name" value="Proton_antipo_N"/>
</dbReference>
<evidence type="ECO:0000256" key="10">
    <source>
        <dbReference type="ARBA" id="ARBA00022982"/>
    </source>
</evidence>
<comment type="function">
    <text evidence="1">Core subunit of the mitochondrial membrane respiratory chain NADH dehydrogenase (Complex I) that is believed to belong to the minimal assembly required for catalysis. Complex I functions in the transfer of electrons from NADH to the respiratory chain. The immediate electron acceptor for the enzyme is believed to be ubiquinone.</text>
</comment>
<evidence type="ECO:0000256" key="9">
    <source>
        <dbReference type="ARBA" id="ARBA00022967"/>
    </source>
</evidence>
<feature type="transmembrane region" description="Helical" evidence="17">
    <location>
        <begin position="394"/>
        <end position="415"/>
    </location>
</feature>
<comment type="function">
    <text evidence="17">Core subunit of the mitochondrial membrane respiratory chain NADH dehydrogenase (Complex I) which catalyzes electron transfer from NADH through the respiratory chain, using ubiquinone as an electron acceptor. Essential for the catalytic activity and assembly of complex I.</text>
</comment>
<feature type="transmembrane region" description="Helical" evidence="17">
    <location>
        <begin position="244"/>
        <end position="270"/>
    </location>
</feature>
<feature type="domain" description="NADH:quinone oxidoreductase/Mrp antiporter transmembrane" evidence="18">
    <location>
        <begin position="79"/>
        <end position="353"/>
    </location>
</feature>
<dbReference type="PANTHER" id="PTHR42829">
    <property type="entry name" value="NADH-UBIQUINONE OXIDOREDUCTASE CHAIN 5"/>
    <property type="match status" value="1"/>
</dbReference>
<name>A0A1S5VQJ9_9NEOP</name>
<comment type="subcellular location">
    <subcellularLocation>
        <location evidence="2">Mitochondrion inner membrane</location>
        <topology evidence="2">Multi-pass membrane protein</topology>
    </subcellularLocation>
</comment>
<evidence type="ECO:0000256" key="11">
    <source>
        <dbReference type="ARBA" id="ARBA00022989"/>
    </source>
</evidence>
<dbReference type="InterPro" id="IPR010934">
    <property type="entry name" value="NADH_DH_su5_C"/>
</dbReference>
<feature type="domain" description="NADH-Ubiquinone oxidoreductase (complex I) chain 5 N-terminal" evidence="19">
    <location>
        <begin position="14"/>
        <end position="62"/>
    </location>
</feature>
<dbReference type="GO" id="GO:0005743">
    <property type="term" value="C:mitochondrial inner membrane"/>
    <property type="evidence" value="ECO:0007669"/>
    <property type="project" value="UniProtKB-SubCell"/>
</dbReference>
<dbReference type="GO" id="GO:0008137">
    <property type="term" value="F:NADH dehydrogenase (ubiquinone) activity"/>
    <property type="evidence" value="ECO:0007669"/>
    <property type="project" value="UniProtKB-EC"/>
</dbReference>
<evidence type="ECO:0000256" key="13">
    <source>
        <dbReference type="ARBA" id="ARBA00023075"/>
    </source>
</evidence>
<dbReference type="GO" id="GO:0015990">
    <property type="term" value="P:electron transport coupled proton transport"/>
    <property type="evidence" value="ECO:0007669"/>
    <property type="project" value="TreeGrafter"/>
</dbReference>
<accession>A0A1S5VQJ9</accession>
<evidence type="ECO:0000256" key="3">
    <source>
        <dbReference type="ARBA" id="ARBA00012944"/>
    </source>
</evidence>